<feature type="domain" description="Cytochrome c" evidence="6">
    <location>
        <begin position="722"/>
        <end position="861"/>
    </location>
</feature>
<dbReference type="Gene3D" id="2.120.10.30">
    <property type="entry name" value="TolB, C-terminal domain"/>
    <property type="match status" value="1"/>
</dbReference>
<proteinExistence type="predicted"/>
<evidence type="ECO:0000256" key="5">
    <source>
        <dbReference type="SAM" id="SignalP"/>
    </source>
</evidence>
<keyword evidence="8" id="KW-1185">Reference proteome</keyword>
<evidence type="ECO:0000256" key="3">
    <source>
        <dbReference type="ARBA" id="ARBA00023004"/>
    </source>
</evidence>
<evidence type="ECO:0000259" key="6">
    <source>
        <dbReference type="PROSITE" id="PS51007"/>
    </source>
</evidence>
<gene>
    <name evidence="7" type="ORF">TBK1r_21190</name>
</gene>
<dbReference type="PANTHER" id="PTHR33546:SF1">
    <property type="entry name" value="LARGE, MULTIFUNCTIONAL SECRETED PROTEIN"/>
    <property type="match status" value="1"/>
</dbReference>
<dbReference type="InterPro" id="IPR009056">
    <property type="entry name" value="Cyt_c-like_dom"/>
</dbReference>
<dbReference type="SUPFAM" id="SSF50952">
    <property type="entry name" value="Soluble quinoprotein glucose dehydrogenase"/>
    <property type="match status" value="1"/>
</dbReference>
<dbReference type="EMBL" id="CP036432">
    <property type="protein sequence ID" value="QDV83184.1"/>
    <property type="molecule type" value="Genomic_DNA"/>
</dbReference>
<dbReference type="InterPro" id="IPR011041">
    <property type="entry name" value="Quinoprot_gluc/sorb_DH_b-prop"/>
</dbReference>
<evidence type="ECO:0000256" key="2">
    <source>
        <dbReference type="ARBA" id="ARBA00022723"/>
    </source>
</evidence>
<organism evidence="7 8">
    <name type="scientific">Stieleria magnilauensis</name>
    <dbReference type="NCBI Taxonomy" id="2527963"/>
    <lineage>
        <taxon>Bacteria</taxon>
        <taxon>Pseudomonadati</taxon>
        <taxon>Planctomycetota</taxon>
        <taxon>Planctomycetia</taxon>
        <taxon>Pirellulales</taxon>
        <taxon>Pirellulaceae</taxon>
        <taxon>Stieleria</taxon>
    </lineage>
</organism>
<accession>A0ABX5XTG3</accession>
<keyword evidence="1 4" id="KW-0349">Heme</keyword>
<dbReference type="InterPro" id="IPR036909">
    <property type="entry name" value="Cyt_c-like_dom_sf"/>
</dbReference>
<dbReference type="NCBIfam" id="TIGR02604">
    <property type="entry name" value="Piru_Ver_Nterm"/>
    <property type="match status" value="1"/>
</dbReference>
<dbReference type="InterPro" id="IPR013427">
    <property type="entry name" value="Haem-bd_dom_put"/>
</dbReference>
<keyword evidence="2 4" id="KW-0479">Metal-binding</keyword>
<dbReference type="Pfam" id="PF23500">
    <property type="entry name" value="DUF7133"/>
    <property type="match status" value="1"/>
</dbReference>
<dbReference type="InterPro" id="IPR013428">
    <property type="entry name" value="Membrane-bound_put_N"/>
</dbReference>
<dbReference type="Proteomes" id="UP000318081">
    <property type="component" value="Chromosome"/>
</dbReference>
<feature type="chain" id="PRO_5045894217" evidence="5">
    <location>
        <begin position="31"/>
        <end position="874"/>
    </location>
</feature>
<dbReference type="Gene3D" id="1.10.760.10">
    <property type="entry name" value="Cytochrome c-like domain"/>
    <property type="match status" value="1"/>
</dbReference>
<protein>
    <submittedName>
        <fullName evidence="7">Cytochrome c</fullName>
    </submittedName>
</protein>
<evidence type="ECO:0000256" key="1">
    <source>
        <dbReference type="ARBA" id="ARBA00022617"/>
    </source>
</evidence>
<sequence>MNNLHFNVRVSHFVSLAFLCCLLFPLSSWGQPPEEDALEPQIELVQPGVTLSLVTEHPAIVTPTGIDVDDDGKIWAVASHTHFRPKDYRGPAHDEVIVIDRGTSGRAASRRVFYNETDSTMDLELGPDGWVYLAERDRILRVRDSDGDGHADQQEDLAVLTTEADYPHNGLSGLAWDPNGDLVFALGENYWRDWTLTSTDKRSITGTGEGGVFRCRPDGSQLRRIARGFWNPFGLCVREDGAMFAAENDPGAMPPCRLLQIVEGGDYGYQRLYGSAPYHPFVCWNGELRGTLPMLHAVGEAPCGIAPLANGLVVPSWAEHRIDFYPLSADGASFKTERVTLVRGGPNFRPTCITQASPTVFYLTDWVYGSYELHGRGRVWKLEVEPNTIWLGDLKLDPPNEDAIQAADLMAGGDSYSETQLLRLARSSDSFMRHAAIFAISKRIDAFTEKNVNALDTKDQITLLLALRRSQPKSMAWVRYFWNQSGDEIRFETLRWIADEQLVAFQGDVDALLNQPEMTYRIFEAALATHNVLSGNAIDGITDKKMTINRVTDSKASSKIRAFSLRLLDVNEKVFGPALWKELYDTGDPALIGELTRALASTGSPSAISFLRQIANNEQLDPSIRSDAIAGIAGTSESNTIWLIDLAESNEATLREEALRSLRFGQLDSDALERLRRVAVRFPESADLVEAAIEPSTLKLGRPDVTDTGAWQSRLGAIARPVDLAAGRRIFHHATVGACSKCHRHDGRGNVVGPDLSAVSNDGNPDRLLQALLEPSREIDPQYFPRMLITQDGHVFTGLLLRDGGGGREIYRDSAGREQRFNTSDIAERKELHTSMMPDGLIDAMTDREIRDLIAFLDTSGQRKERLTTQILDP</sequence>
<dbReference type="RefSeq" id="WP_145209685.1">
    <property type="nucleotide sequence ID" value="NZ_CP036432.1"/>
</dbReference>
<dbReference type="SUPFAM" id="SSF46626">
    <property type="entry name" value="Cytochrome c"/>
    <property type="match status" value="1"/>
</dbReference>
<reference evidence="7 8" key="1">
    <citation type="submission" date="2019-02" db="EMBL/GenBank/DDBJ databases">
        <title>Deep-cultivation of Planctomycetes and their phenomic and genomic characterization uncovers novel biology.</title>
        <authorList>
            <person name="Wiegand S."/>
            <person name="Jogler M."/>
            <person name="Boedeker C."/>
            <person name="Pinto D."/>
            <person name="Vollmers J."/>
            <person name="Rivas-Marin E."/>
            <person name="Kohn T."/>
            <person name="Peeters S.H."/>
            <person name="Heuer A."/>
            <person name="Rast P."/>
            <person name="Oberbeckmann S."/>
            <person name="Bunk B."/>
            <person name="Jeske O."/>
            <person name="Meyerdierks A."/>
            <person name="Storesund J.E."/>
            <person name="Kallscheuer N."/>
            <person name="Luecker S."/>
            <person name="Lage O.M."/>
            <person name="Pohl T."/>
            <person name="Merkel B.J."/>
            <person name="Hornburger P."/>
            <person name="Mueller R.-W."/>
            <person name="Bruemmer F."/>
            <person name="Labrenz M."/>
            <person name="Spormann A.M."/>
            <person name="Op den Camp H."/>
            <person name="Overmann J."/>
            <person name="Amann R."/>
            <person name="Jetten M.S.M."/>
            <person name="Mascher T."/>
            <person name="Medema M.H."/>
            <person name="Devos D.P."/>
            <person name="Kaster A.-K."/>
            <person name="Ovreas L."/>
            <person name="Rohde M."/>
            <person name="Galperin M.Y."/>
            <person name="Jogler C."/>
        </authorList>
    </citation>
    <scope>NUCLEOTIDE SEQUENCE [LARGE SCALE GENOMIC DNA]</scope>
    <source>
        <strain evidence="7 8">TBK1r</strain>
    </source>
</reference>
<evidence type="ECO:0000313" key="8">
    <source>
        <dbReference type="Proteomes" id="UP000318081"/>
    </source>
</evidence>
<dbReference type="InterPro" id="IPR011042">
    <property type="entry name" value="6-blade_b-propeller_TolB-like"/>
</dbReference>
<feature type="signal peptide" evidence="5">
    <location>
        <begin position="1"/>
        <end position="30"/>
    </location>
</feature>
<evidence type="ECO:0000256" key="4">
    <source>
        <dbReference type="PROSITE-ProRule" id="PRU00433"/>
    </source>
</evidence>
<name>A0ABX5XTG3_9BACT</name>
<dbReference type="PROSITE" id="PS51007">
    <property type="entry name" value="CYTC"/>
    <property type="match status" value="1"/>
</dbReference>
<dbReference type="InterPro" id="IPR055557">
    <property type="entry name" value="DUF7133"/>
</dbReference>
<dbReference type="PANTHER" id="PTHR33546">
    <property type="entry name" value="LARGE, MULTIFUNCTIONAL SECRETED PROTEIN-RELATED"/>
    <property type="match status" value="1"/>
</dbReference>
<evidence type="ECO:0000313" key="7">
    <source>
        <dbReference type="EMBL" id="QDV83184.1"/>
    </source>
</evidence>
<keyword evidence="3 4" id="KW-0408">Iron</keyword>
<keyword evidence="5" id="KW-0732">Signal</keyword>
<dbReference type="NCBIfam" id="TIGR02603">
    <property type="entry name" value="CxxCH_TIGR02603"/>
    <property type="match status" value="1"/>
</dbReference>